<dbReference type="EMBL" id="KV417611">
    <property type="protein sequence ID" value="KZP14888.1"/>
    <property type="molecule type" value="Genomic_DNA"/>
</dbReference>
<evidence type="ECO:0000313" key="2">
    <source>
        <dbReference type="EMBL" id="KZP14888.1"/>
    </source>
</evidence>
<dbReference type="AlphaFoldDB" id="A0A166DMX2"/>
<feature type="compositionally biased region" description="Basic and acidic residues" evidence="1">
    <location>
        <begin position="311"/>
        <end position="333"/>
    </location>
</feature>
<feature type="region of interest" description="Disordered" evidence="1">
    <location>
        <begin position="308"/>
        <end position="347"/>
    </location>
</feature>
<evidence type="ECO:0000256" key="1">
    <source>
        <dbReference type="SAM" id="MobiDB-lite"/>
    </source>
</evidence>
<gene>
    <name evidence="2" type="ORF">FIBSPDRAFT_959330</name>
</gene>
<feature type="compositionally biased region" description="Polar residues" evidence="1">
    <location>
        <begin position="37"/>
        <end position="46"/>
    </location>
</feature>
<reference evidence="2" key="1">
    <citation type="journal article" date="2016" name="Mol. Biol. Evol.">
        <title>Comparative Genomics of Early-Diverging Mushroom-Forming Fungi Provides Insights into the Origins of Lignocellulose Decay Capabilities.</title>
        <authorList>
            <person name="Nagy L.G."/>
            <person name="Riley R."/>
            <person name="Tritt A."/>
            <person name="Adam C."/>
            <person name="Daum C."/>
            <person name="Floudas D."/>
            <person name="Sun H."/>
            <person name="Yadav J.S."/>
            <person name="Pangilinan J."/>
            <person name="Larsson K.H."/>
            <person name="Matsuura K."/>
            <person name="Barry K."/>
            <person name="Labutti K."/>
            <person name="Kuo R."/>
            <person name="Ohm R.A."/>
            <person name="Bhattacharya S.S."/>
            <person name="Shirouzu T."/>
            <person name="Yoshinaga Y."/>
            <person name="Martin F.M."/>
            <person name="Grigoriev I.V."/>
            <person name="Hibbett D.S."/>
        </authorList>
    </citation>
    <scope>NUCLEOTIDE SEQUENCE [LARGE SCALE GENOMIC DNA]</scope>
    <source>
        <strain evidence="2">CBS 109695</strain>
    </source>
</reference>
<organism evidence="2">
    <name type="scientific">Athelia psychrophila</name>
    <dbReference type="NCBI Taxonomy" id="1759441"/>
    <lineage>
        <taxon>Eukaryota</taxon>
        <taxon>Fungi</taxon>
        <taxon>Dikarya</taxon>
        <taxon>Basidiomycota</taxon>
        <taxon>Agaricomycotina</taxon>
        <taxon>Agaricomycetes</taxon>
        <taxon>Agaricomycetidae</taxon>
        <taxon>Atheliales</taxon>
        <taxon>Atheliaceae</taxon>
        <taxon>Athelia</taxon>
    </lineage>
</organism>
<feature type="region of interest" description="Disordered" evidence="1">
    <location>
        <begin position="1"/>
        <end position="47"/>
    </location>
</feature>
<dbReference type="OrthoDB" id="3216537at2759"/>
<name>A0A166DMX2_9AGAM</name>
<accession>A0A166DMX2</accession>
<protein>
    <submittedName>
        <fullName evidence="2">Uncharacterized protein</fullName>
    </submittedName>
</protein>
<proteinExistence type="predicted"/>
<sequence>MSKLTKGRVKTFPASNIPKLHTLEPPTPLPDYVTPPGSSQPRSSASIAKDMLSVDDGDFLTRRLTLTSEKGHLINAVRYDKNLAAQVAKSLVDTGIVPVELYSSFHLEHPSNLICIADGLHPLFDTYGVYAYLPSDASMDALLAVIKSRNEAWQRGIDELNPSISGQIRDFIGWMPSDVWSELTYEIALLLPEHFLPFEQELLIRDLTTPHISYIRTKVVDKELRIIPTQPDAEPSIYPPFPHSTQRSGSDRVNPFFVCINASDKYEHHCLKYGTGTMSPRVDALLQKAARIVELVFAELEPAPNSYCGKRKTEQETAKLEQKREREEEKGAREGGGGGRRTRSRTMHDAVEGGLSEAIEGTHIKLVGQVKSMEVVRELGSAFFPRPTADPCPIDSAAGFLSNTVLSDTALEEDGDTFNMSKED</sequence>